<dbReference type="PANTHER" id="PTHR48228">
    <property type="entry name" value="SUCCINYL-COA--D-CITRAMALATE COA-TRANSFERASE"/>
    <property type="match status" value="1"/>
</dbReference>
<dbReference type="InterPro" id="IPR003673">
    <property type="entry name" value="CoA-Trfase_fam_III"/>
</dbReference>
<evidence type="ECO:0000256" key="3">
    <source>
        <dbReference type="SAM" id="SignalP"/>
    </source>
</evidence>
<evidence type="ECO:0000313" key="4">
    <source>
        <dbReference type="EMBL" id="CAE7699562.1"/>
    </source>
</evidence>
<feature type="compositionally biased region" description="Basic and acidic residues" evidence="2">
    <location>
        <begin position="769"/>
        <end position="786"/>
    </location>
</feature>
<organism evidence="4 5">
    <name type="scientific">Symbiodinium pilosum</name>
    <name type="common">Dinoflagellate</name>
    <dbReference type="NCBI Taxonomy" id="2952"/>
    <lineage>
        <taxon>Eukaryota</taxon>
        <taxon>Sar</taxon>
        <taxon>Alveolata</taxon>
        <taxon>Dinophyceae</taxon>
        <taxon>Suessiales</taxon>
        <taxon>Symbiodiniaceae</taxon>
        <taxon>Symbiodinium</taxon>
    </lineage>
</organism>
<protein>
    <submittedName>
        <fullName evidence="4">Sugct protein</fullName>
    </submittedName>
</protein>
<feature type="signal peptide" evidence="3">
    <location>
        <begin position="1"/>
        <end position="19"/>
    </location>
</feature>
<accession>A0A812WVK4</accession>
<keyword evidence="5" id="KW-1185">Reference proteome</keyword>
<comment type="similarity">
    <text evidence="1">Belongs to the CoA-transferase III family.</text>
</comment>
<evidence type="ECO:0000313" key="5">
    <source>
        <dbReference type="Proteomes" id="UP000649617"/>
    </source>
</evidence>
<evidence type="ECO:0000256" key="1">
    <source>
        <dbReference type="ARBA" id="ARBA00008383"/>
    </source>
</evidence>
<dbReference type="SUPFAM" id="SSF89796">
    <property type="entry name" value="CoA-transferase family III (CaiB/BaiF)"/>
    <property type="match status" value="1"/>
</dbReference>
<dbReference type="PANTHER" id="PTHR48228:SF5">
    <property type="entry name" value="ALPHA-METHYLACYL-COA RACEMASE"/>
    <property type="match status" value="1"/>
</dbReference>
<name>A0A812WVK4_SYMPI</name>
<feature type="chain" id="PRO_5032833546" evidence="3">
    <location>
        <begin position="20"/>
        <end position="1078"/>
    </location>
</feature>
<proteinExistence type="inferred from homology"/>
<dbReference type="InterPro" id="IPR050509">
    <property type="entry name" value="CoA-transferase_III"/>
</dbReference>
<keyword evidence="3" id="KW-0732">Signal</keyword>
<reference evidence="4" key="1">
    <citation type="submission" date="2021-02" db="EMBL/GenBank/DDBJ databases">
        <authorList>
            <person name="Dougan E. K."/>
            <person name="Rhodes N."/>
            <person name="Thang M."/>
            <person name="Chan C."/>
        </authorList>
    </citation>
    <scope>NUCLEOTIDE SEQUENCE</scope>
</reference>
<dbReference type="Pfam" id="PF02515">
    <property type="entry name" value="CoA_transf_3"/>
    <property type="match status" value="1"/>
</dbReference>
<evidence type="ECO:0000256" key="2">
    <source>
        <dbReference type="SAM" id="MobiDB-lite"/>
    </source>
</evidence>
<dbReference type="EMBL" id="CAJNIZ010044737">
    <property type="protein sequence ID" value="CAE7699562.1"/>
    <property type="molecule type" value="Genomic_DNA"/>
</dbReference>
<comment type="caution">
    <text evidence="4">The sequence shown here is derived from an EMBL/GenBank/DDBJ whole genome shotgun (WGS) entry which is preliminary data.</text>
</comment>
<dbReference type="InterPro" id="IPR023606">
    <property type="entry name" value="CoA-Trfase_III_dom_1_sf"/>
</dbReference>
<feature type="region of interest" description="Disordered" evidence="2">
    <location>
        <begin position="759"/>
        <end position="788"/>
    </location>
</feature>
<dbReference type="OrthoDB" id="427614at2759"/>
<dbReference type="Proteomes" id="UP000649617">
    <property type="component" value="Unassembled WGS sequence"/>
</dbReference>
<dbReference type="GO" id="GO:0003824">
    <property type="term" value="F:catalytic activity"/>
    <property type="evidence" value="ECO:0007669"/>
    <property type="project" value="InterPro"/>
</dbReference>
<sequence length="1078" mass="116908">MCQLWAVAAVAVAAWPVAADQAMRGSRPCPEGDVLLYVAAPDHVVNLSCRDLLRQDVSVQKGKARGHFIATGARLAALLPKVEGQQGADVGPIDLVDPHLGHVEQTVLAADPTSSPSDEPDDDVKARIEEEVEERLKRREEEKKEEEAKDEDTEIYSNLLLFGDSALGVVLHGDGTFAKENKRELGDIPARDCPMNHQAADRRLVQVVPVEVRSSGGPTKCVKRLVFVQLENQVKCHNDVPGTVRIGKPRCFLKELMPFGVHRRSPLFTLHVGHVDQRRLAAGFLRLGQCQPTSDYAITRINFKAILDLLFDSNRVSVALQRLGIRQRTEGIPVTSPVQDRWWRQAIECYRQCSAFTEEEGEAIDVPVRGLRGALAYAGDEDWRGWSSAAEKQLDAIRKDFKSLGDAFAEDAGTTTRVDPSDSKTYTLEQLCTKYSALPRFDAEQYFWSHCWTTKENCKTRSFEFDGAWSYSSGCCNITCGELHWQSGLQTVLQATSDVAFNMELDGEMFQGKLAEGGSRLVFSDGDVGRLALPVLKEDSATESIEERGAALPGSWSGAVPSLQRLCLVPLQPEQKRQSLCLGLSAKELENGLQPSNALDSQFQAVMAASYCSNAKDNIGNVTNELGQRYLMRSPTYCGRFCNAPVDQTAKSDLTPAGCDKTRCGSGEALLGPSAGPTRGREELNSHSVEAECRETIVQDVVAHLPSADALPSLFQTSDGDTSAGQDRTQIVKVLLEARADLNQEVRLAQPFSASSASRDWLAEGPVSVHEEPRSMPTELDKHTEAPPDSLPALDAVGDCKGMSNHVDLGVVEDTLRCDTGGGIVGLLQEECRAYGLHVDGSSESELVASLAGLLSERPPQAADAAGSQSGSRPLQGVRIVEACSLPAGPFSAAALAALGAQVLKLELDPTPAMKLSEEELRQHCNRHGASTSEWWCSLPQPLALNLELPLARQVLEQIVAECNCFIHSFRVISAERLGLGKARLEESPHLMIVSLSGLQSLCSAERASLFAFQGFVQKEDGHSTSPQCISPLVAASTISQGVSNIRSGKSSGRYAARTCNSLRCIGCMPAQRIPVSY</sequence>
<gene>
    <name evidence="4" type="primary">Sugct</name>
    <name evidence="4" type="ORF">SPIL2461_LOCUS19662</name>
</gene>
<dbReference type="AlphaFoldDB" id="A0A812WVK4"/>
<dbReference type="Gene3D" id="3.40.50.10540">
    <property type="entry name" value="Crotonobetainyl-coa:carnitine coa-transferase, domain 1"/>
    <property type="match status" value="1"/>
</dbReference>